<name>A0ACD5AGC4_9ACTN</name>
<proteinExistence type="predicted"/>
<organism evidence="1 2">
    <name type="scientific">Streptomyces citrinus</name>
    <dbReference type="NCBI Taxonomy" id="3118173"/>
    <lineage>
        <taxon>Bacteria</taxon>
        <taxon>Bacillati</taxon>
        <taxon>Actinomycetota</taxon>
        <taxon>Actinomycetes</taxon>
        <taxon>Kitasatosporales</taxon>
        <taxon>Streptomycetaceae</taxon>
        <taxon>Streptomyces</taxon>
    </lineage>
</organism>
<keyword evidence="2" id="KW-1185">Reference proteome</keyword>
<accession>A0ACD5AGC4</accession>
<protein>
    <submittedName>
        <fullName evidence="1">Uncharacterized protein</fullName>
    </submittedName>
</protein>
<evidence type="ECO:0000313" key="1">
    <source>
        <dbReference type="EMBL" id="WWQ66179.1"/>
    </source>
</evidence>
<evidence type="ECO:0000313" key="2">
    <source>
        <dbReference type="Proteomes" id="UP001432251"/>
    </source>
</evidence>
<sequence length="276" mass="29898">MNSDALRLLIWQLSLPADAGDSLSRTAEKAGLGKCAFLRAKRQLKTEGFLHEWRVQGERGRWETVQLVSGAPLSAEEAAAVRDGEPAGRPRKAAALTSGSPTSGSPTSGSPAVGTPAVGEPTRRDVGRHPRRQDLRDNTSTPPAPERPDDEAGRFVAGLQERDARLRIPRAMVTELAARVRDWFTRGHTAESVWRHIRLNLPGRLGRIERPGGLLRYVLADIPPVAVAVLASEPARRQSAPVPRVSLMRECEGAGHVQARLFLPTGDETLCGACRT</sequence>
<reference evidence="1" key="1">
    <citation type="journal article" date="2025" name="Int. J. Syst. Evol. Microbiol.">
        <title>Streptomyces citrinus sp. nov., with yellow diffusible pigment.</title>
        <authorList>
            <person name="He Y."/>
            <person name="Yang E."/>
            <person name="Xu J."/>
            <person name="Sun Y."/>
            <person name="Sun L."/>
        </authorList>
    </citation>
    <scope>NUCLEOTIDE SEQUENCE</scope>
    <source>
        <strain evidence="1">Q6</strain>
    </source>
</reference>
<dbReference type="EMBL" id="CP146022">
    <property type="protein sequence ID" value="WWQ66179.1"/>
    <property type="molecule type" value="Genomic_DNA"/>
</dbReference>
<gene>
    <name evidence="1" type="ORF">V2W30_24525</name>
</gene>
<dbReference type="Proteomes" id="UP001432251">
    <property type="component" value="Chromosome"/>
</dbReference>